<dbReference type="PANTHER" id="PTHR43546:SF3">
    <property type="entry name" value="UPF0173 METAL-DEPENDENT HYDROLASE MJ1163"/>
    <property type="match status" value="1"/>
</dbReference>
<dbReference type="SUPFAM" id="SSF56281">
    <property type="entry name" value="Metallo-hydrolase/oxidoreductase"/>
    <property type="match status" value="1"/>
</dbReference>
<evidence type="ECO:0000313" key="3">
    <source>
        <dbReference type="Proteomes" id="UP000555103"/>
    </source>
</evidence>
<proteinExistence type="predicted"/>
<dbReference type="PANTHER" id="PTHR43546">
    <property type="entry name" value="UPF0173 METAL-DEPENDENT HYDROLASE MJ1163-RELATED"/>
    <property type="match status" value="1"/>
</dbReference>
<dbReference type="RefSeq" id="WP_183306797.1">
    <property type="nucleotide sequence ID" value="NZ_JACIEP010000005.1"/>
</dbReference>
<accession>A0A840CQJ6</accession>
<dbReference type="EMBL" id="JACIEP010000005">
    <property type="protein sequence ID" value="MBB4035884.1"/>
    <property type="molecule type" value="Genomic_DNA"/>
</dbReference>
<feature type="chain" id="PRO_5032603541" evidence="1">
    <location>
        <begin position="19"/>
        <end position="265"/>
    </location>
</feature>
<dbReference type="InterPro" id="IPR036866">
    <property type="entry name" value="RibonucZ/Hydroxyglut_hydro"/>
</dbReference>
<comment type="caution">
    <text evidence="2">The sequence shown here is derived from an EMBL/GenBank/DDBJ whole genome shotgun (WGS) entry which is preliminary data.</text>
</comment>
<dbReference type="Pfam" id="PF13483">
    <property type="entry name" value="Lactamase_B_3"/>
    <property type="match status" value="1"/>
</dbReference>
<sequence length="265" mass="29566">MKKSLLLFSTIVMFSFLACGGKAKQTEENKKVTDSLSMQQEYIKADIYETNAGTLKVTLVGHGSLMFEYGGKIIHVDPYSQVADYSKLPKADLILLTHEHGDHLDTAAINAIKKADTHYIVSKVCNEILGYGEVMNNGGHSHWGALHIDAFPAYNIVNKKPDGEAYHPKGRGNAYIITFGDKRVYVAADTENIPEMESLKGQIDIAFMPKNLPYTMTDEMFIDAVKKVEPKVVYPYHMSEFDQGKIGKALESVNTKIEVRPMKNN</sequence>
<keyword evidence="1" id="KW-0732">Signal</keyword>
<name>A0A840CQJ6_9BACT</name>
<evidence type="ECO:0000256" key="1">
    <source>
        <dbReference type="SAM" id="SignalP"/>
    </source>
</evidence>
<dbReference type="Proteomes" id="UP000555103">
    <property type="component" value="Unassembled WGS sequence"/>
</dbReference>
<dbReference type="PROSITE" id="PS51257">
    <property type="entry name" value="PROKAR_LIPOPROTEIN"/>
    <property type="match status" value="1"/>
</dbReference>
<dbReference type="AlphaFoldDB" id="A0A840CQJ6"/>
<dbReference type="InterPro" id="IPR050114">
    <property type="entry name" value="UPF0173_UPF0282_UlaG_hydrolase"/>
</dbReference>
<reference evidence="2 3" key="1">
    <citation type="submission" date="2020-08" db="EMBL/GenBank/DDBJ databases">
        <title>Genomic Encyclopedia of Type Strains, Phase IV (KMG-IV): sequencing the most valuable type-strain genomes for metagenomic binning, comparative biology and taxonomic classification.</title>
        <authorList>
            <person name="Goeker M."/>
        </authorList>
    </citation>
    <scope>NUCLEOTIDE SEQUENCE [LARGE SCALE GENOMIC DNA]</scope>
    <source>
        <strain evidence="2 3">DSM 104969</strain>
    </source>
</reference>
<feature type="signal peptide" evidence="1">
    <location>
        <begin position="1"/>
        <end position="18"/>
    </location>
</feature>
<organism evidence="2 3">
    <name type="scientific">Dysgonomonas hofstadii</name>
    <dbReference type="NCBI Taxonomy" id="637886"/>
    <lineage>
        <taxon>Bacteria</taxon>
        <taxon>Pseudomonadati</taxon>
        <taxon>Bacteroidota</taxon>
        <taxon>Bacteroidia</taxon>
        <taxon>Bacteroidales</taxon>
        <taxon>Dysgonomonadaceae</taxon>
        <taxon>Dysgonomonas</taxon>
    </lineage>
</organism>
<protein>
    <submittedName>
        <fullName evidence="2">L-ascorbate metabolism protein UlaG (Beta-lactamase superfamily)</fullName>
    </submittedName>
</protein>
<gene>
    <name evidence="2" type="ORF">GGR21_001779</name>
</gene>
<evidence type="ECO:0000313" key="2">
    <source>
        <dbReference type="EMBL" id="MBB4035884.1"/>
    </source>
</evidence>
<keyword evidence="3" id="KW-1185">Reference proteome</keyword>
<dbReference type="Gene3D" id="3.60.15.10">
    <property type="entry name" value="Ribonuclease Z/Hydroxyacylglutathione hydrolase-like"/>
    <property type="match status" value="1"/>
</dbReference>